<accession>A0AA39CWW9</accession>
<dbReference type="Pfam" id="PF00194">
    <property type="entry name" value="Carb_anhydrase"/>
    <property type="match status" value="1"/>
</dbReference>
<reference evidence="3" key="1">
    <citation type="submission" date="2022-10" db="EMBL/GenBank/DDBJ databases">
        <title>Culturing micro-colonial fungi from biological soil crusts in the Mojave desert and describing Neophaeococcomyces mojavensis, and introducing the new genera and species Taxawa tesnikishii.</title>
        <authorList>
            <person name="Kurbessoian T."/>
            <person name="Stajich J.E."/>
        </authorList>
    </citation>
    <scope>NUCLEOTIDE SEQUENCE</scope>
    <source>
        <strain evidence="3">TK_35</strain>
    </source>
</reference>
<feature type="chain" id="PRO_5041463607" description="Alpha-carbonic anhydrase domain-containing protein" evidence="1">
    <location>
        <begin position="18"/>
        <end position="278"/>
    </location>
</feature>
<feature type="signal peptide" evidence="1">
    <location>
        <begin position="1"/>
        <end position="17"/>
    </location>
</feature>
<dbReference type="SMART" id="SM01057">
    <property type="entry name" value="Carb_anhydrase"/>
    <property type="match status" value="1"/>
</dbReference>
<dbReference type="Gene3D" id="3.10.200.10">
    <property type="entry name" value="Alpha carbonic anhydrase"/>
    <property type="match status" value="1"/>
</dbReference>
<protein>
    <recommendedName>
        <fullName evidence="2">Alpha-carbonic anhydrase domain-containing protein</fullName>
    </recommendedName>
</protein>
<dbReference type="SUPFAM" id="SSF51069">
    <property type="entry name" value="Carbonic anhydrase"/>
    <property type="match status" value="1"/>
</dbReference>
<dbReference type="PANTHER" id="PTHR18952:SF274">
    <property type="entry name" value="ALPHA-CARBONIC ANHYDRASE DOMAIN-CONTAINING PROTEIN"/>
    <property type="match status" value="1"/>
</dbReference>
<name>A0AA39CWW9_9EURO</name>
<sequence>MLSNIFLACVLTTTVLGCADHSNHLLHPHARRDLPIQEIDPGRDHNDWTYEVSSDWGYINPKYSLCQNGTQQAPIGLSTAQGFSQVHKPTFGNYAQNVSGNYFNWGYGPAFTPHYDKQSVSSLPNITFDGVTGYMVGWHTHAPGEHPVDGKRGRAEIHFVHADAEGNYVGVLAMRINPSGNTDSKFVAQWPGFIGFNETRQLTNVRQDFDQAMSEVGHFENFWTYMGGLTVPPCKEGIRFFMAEQILNVSNTQMQSILGMSAYSTRIEQPIWLQGVNQ</sequence>
<comment type="caution">
    <text evidence="3">The sequence shown here is derived from an EMBL/GenBank/DDBJ whole genome shotgun (WGS) entry which is preliminary data.</text>
</comment>
<dbReference type="PROSITE" id="PS51144">
    <property type="entry name" value="ALPHA_CA_2"/>
    <property type="match status" value="1"/>
</dbReference>
<keyword evidence="1" id="KW-0732">Signal</keyword>
<organism evidence="3 4">
    <name type="scientific">Knufia peltigerae</name>
    <dbReference type="NCBI Taxonomy" id="1002370"/>
    <lineage>
        <taxon>Eukaryota</taxon>
        <taxon>Fungi</taxon>
        <taxon>Dikarya</taxon>
        <taxon>Ascomycota</taxon>
        <taxon>Pezizomycotina</taxon>
        <taxon>Eurotiomycetes</taxon>
        <taxon>Chaetothyriomycetidae</taxon>
        <taxon>Chaetothyriales</taxon>
        <taxon>Trichomeriaceae</taxon>
        <taxon>Knufia</taxon>
    </lineage>
</organism>
<dbReference type="EMBL" id="JAPDRN010000037">
    <property type="protein sequence ID" value="KAJ9634716.1"/>
    <property type="molecule type" value="Genomic_DNA"/>
</dbReference>
<dbReference type="AlphaFoldDB" id="A0AA39CWW9"/>
<dbReference type="InterPro" id="IPR023561">
    <property type="entry name" value="Carbonic_anhydrase_a-class"/>
</dbReference>
<dbReference type="GO" id="GO:0008270">
    <property type="term" value="F:zinc ion binding"/>
    <property type="evidence" value="ECO:0007669"/>
    <property type="project" value="InterPro"/>
</dbReference>
<dbReference type="Proteomes" id="UP001172681">
    <property type="component" value="Unassembled WGS sequence"/>
</dbReference>
<evidence type="ECO:0000259" key="2">
    <source>
        <dbReference type="PROSITE" id="PS51144"/>
    </source>
</evidence>
<dbReference type="GO" id="GO:0004089">
    <property type="term" value="F:carbonate dehydratase activity"/>
    <property type="evidence" value="ECO:0007669"/>
    <property type="project" value="InterPro"/>
</dbReference>
<evidence type="ECO:0000313" key="4">
    <source>
        <dbReference type="Proteomes" id="UP001172681"/>
    </source>
</evidence>
<dbReference type="InterPro" id="IPR041891">
    <property type="entry name" value="Alpha_CA_prokaryot-like"/>
</dbReference>
<evidence type="ECO:0000256" key="1">
    <source>
        <dbReference type="SAM" id="SignalP"/>
    </source>
</evidence>
<keyword evidence="4" id="KW-1185">Reference proteome</keyword>
<proteinExistence type="predicted"/>
<evidence type="ECO:0000313" key="3">
    <source>
        <dbReference type="EMBL" id="KAJ9634716.1"/>
    </source>
</evidence>
<dbReference type="CDD" id="cd03124">
    <property type="entry name" value="alpha_CA_prokaryotic_like"/>
    <property type="match status" value="1"/>
</dbReference>
<dbReference type="PANTHER" id="PTHR18952">
    <property type="entry name" value="CARBONIC ANHYDRASE"/>
    <property type="match status" value="1"/>
</dbReference>
<dbReference type="InterPro" id="IPR036398">
    <property type="entry name" value="CA_dom_sf"/>
</dbReference>
<gene>
    <name evidence="3" type="ORF">H2204_006165</name>
</gene>
<feature type="domain" description="Alpha-carbonic anhydrase" evidence="2">
    <location>
        <begin position="46"/>
        <end position="278"/>
    </location>
</feature>
<dbReference type="InterPro" id="IPR001148">
    <property type="entry name" value="CA_dom"/>
</dbReference>